<dbReference type="Gene3D" id="3.30.530.20">
    <property type="match status" value="1"/>
</dbReference>
<dbReference type="AlphaFoldDB" id="A0A6P1ZEP2"/>
<evidence type="ECO:0000313" key="1">
    <source>
        <dbReference type="EMBL" id="TVM32304.1"/>
    </source>
</evidence>
<accession>A0A6P1ZEP2</accession>
<dbReference type="EMBL" id="QMIF01000011">
    <property type="protein sequence ID" value="TVM32304.1"/>
    <property type="molecule type" value="Genomic_DNA"/>
</dbReference>
<dbReference type="SUPFAM" id="SSF55961">
    <property type="entry name" value="Bet v1-like"/>
    <property type="match status" value="1"/>
</dbReference>
<dbReference type="InterPro" id="IPR023393">
    <property type="entry name" value="START-like_dom_sf"/>
</dbReference>
<dbReference type="CDD" id="cd07820">
    <property type="entry name" value="SRPBCC_3"/>
    <property type="match status" value="1"/>
</dbReference>
<reference evidence="1 2" key="1">
    <citation type="submission" date="2018-06" db="EMBL/GenBank/DDBJ databases">
        <title>Complete genome of Desulfovibrio marinus P48SEP.</title>
        <authorList>
            <person name="Crispim J.S."/>
            <person name="Vidigal P.M.P."/>
            <person name="Silva L.C.F."/>
            <person name="Araujo L.C."/>
            <person name="Laguardia C.N."/>
            <person name="Dias R.S."/>
            <person name="Sousa M.P."/>
            <person name="Paula S.O."/>
            <person name="Silva C."/>
        </authorList>
    </citation>
    <scope>NUCLEOTIDE SEQUENCE [LARGE SCALE GENOMIC DNA]</scope>
    <source>
        <strain evidence="1 2">P48SEP</strain>
    </source>
</reference>
<organism evidence="1 2">
    <name type="scientific">Oceanidesulfovibrio marinus</name>
    <dbReference type="NCBI Taxonomy" id="370038"/>
    <lineage>
        <taxon>Bacteria</taxon>
        <taxon>Pseudomonadati</taxon>
        <taxon>Thermodesulfobacteriota</taxon>
        <taxon>Desulfovibrionia</taxon>
        <taxon>Desulfovibrionales</taxon>
        <taxon>Desulfovibrionaceae</taxon>
        <taxon>Oceanidesulfovibrio</taxon>
    </lineage>
</organism>
<name>A0A6P1ZEP2_9BACT</name>
<evidence type="ECO:0000313" key="2">
    <source>
        <dbReference type="Proteomes" id="UP000434052"/>
    </source>
</evidence>
<proteinExistence type="predicted"/>
<evidence type="ECO:0008006" key="3">
    <source>
        <dbReference type="Google" id="ProtNLM"/>
    </source>
</evidence>
<sequence>MLHQLARTQTLTGRFADLDETWRFFSDPCNLAQITPPWLGFVVTCDPEPMYAGQIVTYTITPFPGLSRIRRQWVTEITQVRGPGDVRPGEPLFFVDEQRLGPYRLWHHQHRFTAEEGGVRMEDIVHYALPFGPLGSAAHRLMICRLLGRIFDYRRRTLETIMREG</sequence>
<protein>
    <recommendedName>
        <fullName evidence="3">Ligand-binding SRPBCC domain-containing protein</fullName>
    </recommendedName>
</protein>
<gene>
    <name evidence="1" type="ORF">DQK91_15600</name>
</gene>
<dbReference type="OrthoDB" id="9801773at2"/>
<dbReference type="Proteomes" id="UP000434052">
    <property type="component" value="Unassembled WGS sequence"/>
</dbReference>
<comment type="caution">
    <text evidence="1">The sequence shown here is derived from an EMBL/GenBank/DDBJ whole genome shotgun (WGS) entry which is preliminary data.</text>
</comment>
<dbReference type="RefSeq" id="WP_144306315.1">
    <property type="nucleotide sequence ID" value="NZ_QMIF01000011.1"/>
</dbReference>